<keyword evidence="2" id="KW-0812">Transmembrane</keyword>
<organism evidence="3 4">
    <name type="scientific">Camelina sativa</name>
    <name type="common">False flax</name>
    <name type="synonym">Myagrum sativum</name>
    <dbReference type="NCBI Taxonomy" id="90675"/>
    <lineage>
        <taxon>Eukaryota</taxon>
        <taxon>Viridiplantae</taxon>
        <taxon>Streptophyta</taxon>
        <taxon>Embryophyta</taxon>
        <taxon>Tracheophyta</taxon>
        <taxon>Spermatophyta</taxon>
        <taxon>Magnoliopsida</taxon>
        <taxon>eudicotyledons</taxon>
        <taxon>Gunneridae</taxon>
        <taxon>Pentapetalae</taxon>
        <taxon>rosids</taxon>
        <taxon>malvids</taxon>
        <taxon>Brassicales</taxon>
        <taxon>Brassicaceae</taxon>
        <taxon>Camelineae</taxon>
        <taxon>Camelina</taxon>
    </lineage>
</organism>
<reference evidence="3" key="1">
    <citation type="journal article" date="2014" name="Nat. Commun.">
        <title>The emerging biofuel crop Camelina sativa retains a highly undifferentiated hexaploid genome structure.</title>
        <authorList>
            <person name="Kagale S."/>
            <person name="Koh C."/>
            <person name="Nixon J."/>
            <person name="Bollina V."/>
            <person name="Clarke W.E."/>
            <person name="Tuteja R."/>
            <person name="Spillane C."/>
            <person name="Robinson S.J."/>
            <person name="Links M.G."/>
            <person name="Clarke C."/>
            <person name="Higgins E.E."/>
            <person name="Huebert T."/>
            <person name="Sharpe A.G."/>
            <person name="Parkin I.A."/>
        </authorList>
    </citation>
    <scope>NUCLEOTIDE SEQUENCE [LARGE SCALE GENOMIC DNA]</scope>
    <source>
        <strain evidence="3">cv. DH55</strain>
    </source>
</reference>
<protein>
    <submittedName>
        <fullName evidence="4">Uncharacterized protein LOC104706551</fullName>
    </submittedName>
</protein>
<evidence type="ECO:0000313" key="3">
    <source>
        <dbReference type="Proteomes" id="UP000694864"/>
    </source>
</evidence>
<keyword evidence="3" id="KW-1185">Reference proteome</keyword>
<sequence>MMLYLVLGSCIIGALLLVILLFLIYVIRELYYEAMGGRLEADKEARAEEEHLISPIRPSISTDCTVPVKWNSSRRQKGKADFCIGVEEAACHSADTITSGIPTSNQMYNGPHFKLRGPKDSDSD</sequence>
<name>A0ABM0T577_CAMSA</name>
<evidence type="ECO:0000313" key="4">
    <source>
        <dbReference type="RefSeq" id="XP_010421050.1"/>
    </source>
</evidence>
<keyword evidence="2" id="KW-0472">Membrane</keyword>
<feature type="region of interest" description="Disordered" evidence="1">
    <location>
        <begin position="102"/>
        <end position="124"/>
    </location>
</feature>
<proteinExistence type="predicted"/>
<evidence type="ECO:0000256" key="1">
    <source>
        <dbReference type="SAM" id="MobiDB-lite"/>
    </source>
</evidence>
<evidence type="ECO:0000256" key="2">
    <source>
        <dbReference type="SAM" id="Phobius"/>
    </source>
</evidence>
<dbReference type="Proteomes" id="UP000694864">
    <property type="component" value="Chromosome 8"/>
</dbReference>
<reference evidence="4" key="2">
    <citation type="submission" date="2025-08" db="UniProtKB">
        <authorList>
            <consortium name="RefSeq"/>
        </authorList>
    </citation>
    <scope>IDENTIFICATION</scope>
    <source>
        <tissue evidence="4">Leaf</tissue>
    </source>
</reference>
<accession>A0ABM0T577</accession>
<gene>
    <name evidence="4" type="primary">LOC104706551</name>
</gene>
<keyword evidence="2" id="KW-1133">Transmembrane helix</keyword>
<dbReference type="GeneID" id="104706551"/>
<dbReference type="RefSeq" id="XP_010421050.1">
    <property type="nucleotide sequence ID" value="XM_010422748.2"/>
</dbReference>
<feature type="transmembrane region" description="Helical" evidence="2">
    <location>
        <begin position="6"/>
        <end position="27"/>
    </location>
</feature>